<sequence length="628" mass="67006">MKFQRMLQTYRDPLMVLAGVMILLAGLSHLFAQELAALLLLAAASIIGFVPIALHAYQALRVKTISIELLVSIAVLGAFMIGEFEESAIVTFLFVFGSYLERKTLEKTRSSIQSLTAMAPATALQETATGVTEIDIDEVAVGDVLLVKTGAQVPVDGVILTGSGYLNEASVTGESQEVKKTTEDHVYAGTYLENGTLRIEAERVGEDTTFGKIIELVEEAQDTKSPAEKFIDKFARYYTPAVLLLSLVVGLISRDIRLAITILVLGCPGALVIGAPVSSVAGIGNGAKNGVLMKGGDVMSAFSQVDTLLFDKTGTLTKGQTEVVAQEVISADTTVLAIVAAAEGESDHPLARAISSYLTTEPVMIEETTVLKGQGLQVKALGKTVYIGNEKLLTEAGLSLTAVRPLLTKLQQKGVSTVLVGDEQVRYLFGIADQVRPDVKENLQTLRAAGIQHMAMLTGDNRQTAEAIAGQLGIDEVYAELLPEEKAAIVAELGKQGRQTAFIGDGVNDSPSLALADIGIAMGSGTDVAIETSDVVLMRSSFSELVHAFRLAKKTMSNLRQNIAIAIATVVFLLIGLLAGYIYMASGMFVHEASILVVILNGMRLLKFQTKPVKIDTDQVLMREDSLK</sequence>
<dbReference type="SFLD" id="SFLDF00027">
    <property type="entry name" value="p-type_atpase"/>
    <property type="match status" value="1"/>
</dbReference>
<evidence type="ECO:0000256" key="4">
    <source>
        <dbReference type="ARBA" id="ARBA00022692"/>
    </source>
</evidence>
<evidence type="ECO:0000256" key="10">
    <source>
        <dbReference type="ARBA" id="ARBA00039103"/>
    </source>
</evidence>
<dbReference type="InterPro" id="IPR059000">
    <property type="entry name" value="ATPase_P-type_domA"/>
</dbReference>
<dbReference type="Gene3D" id="2.70.150.10">
    <property type="entry name" value="Calcium-transporting ATPase, cytoplasmic transduction domain A"/>
    <property type="match status" value="1"/>
</dbReference>
<dbReference type="EMBL" id="JXKH01000005">
    <property type="protein sequence ID" value="OJG18004.1"/>
    <property type="molecule type" value="Genomic_DNA"/>
</dbReference>
<keyword evidence="6" id="KW-1278">Translocase</keyword>
<dbReference type="PANTHER" id="PTHR48085:SF5">
    <property type="entry name" value="CADMIUM_ZINC-TRANSPORTING ATPASE HMA4-RELATED"/>
    <property type="match status" value="1"/>
</dbReference>
<evidence type="ECO:0000256" key="11">
    <source>
        <dbReference type="ARBA" id="ARBA00049338"/>
    </source>
</evidence>
<dbReference type="PRINTS" id="PR00119">
    <property type="entry name" value="CATATPASE"/>
</dbReference>
<dbReference type="SFLD" id="SFLDG00002">
    <property type="entry name" value="C1.7:_P-type_atpase_like"/>
    <property type="match status" value="1"/>
</dbReference>
<dbReference type="InterPro" id="IPR044492">
    <property type="entry name" value="P_typ_ATPase_HD_dom"/>
</dbReference>
<dbReference type="GO" id="GO:0008551">
    <property type="term" value="F:P-type cadmium transporter activity"/>
    <property type="evidence" value="ECO:0007669"/>
    <property type="project" value="UniProtKB-EC"/>
</dbReference>
<dbReference type="GO" id="GO:0005524">
    <property type="term" value="F:ATP binding"/>
    <property type="evidence" value="ECO:0007669"/>
    <property type="project" value="UniProtKB-UniRule"/>
</dbReference>
<dbReference type="PROSITE" id="PS01229">
    <property type="entry name" value="COF_2"/>
    <property type="match status" value="1"/>
</dbReference>
<dbReference type="NCBIfam" id="TIGR01494">
    <property type="entry name" value="ATPase_P-type"/>
    <property type="match status" value="1"/>
</dbReference>
<dbReference type="InterPro" id="IPR023214">
    <property type="entry name" value="HAD_sf"/>
</dbReference>
<keyword evidence="15" id="KW-1185">Reference proteome</keyword>
<keyword evidence="12" id="KW-1003">Cell membrane</keyword>
<feature type="transmembrane region" description="Helical" evidence="12">
    <location>
        <begin position="12"/>
        <end position="31"/>
    </location>
</feature>
<proteinExistence type="inferred from homology"/>
<dbReference type="GO" id="GO:0005886">
    <property type="term" value="C:plasma membrane"/>
    <property type="evidence" value="ECO:0007669"/>
    <property type="project" value="UniProtKB-SubCell"/>
</dbReference>
<dbReference type="PROSITE" id="PS00154">
    <property type="entry name" value="ATPASE_E1_E2"/>
    <property type="match status" value="1"/>
</dbReference>
<evidence type="ECO:0000256" key="1">
    <source>
        <dbReference type="ARBA" id="ARBA00004651"/>
    </source>
</evidence>
<comment type="catalytic activity">
    <reaction evidence="11">
        <text>Cd(2+)(in) + ATP + H2O = Cd(2+)(out) + ADP + phosphate + H(+)</text>
        <dbReference type="Rhea" id="RHEA:12132"/>
        <dbReference type="ChEBI" id="CHEBI:15377"/>
        <dbReference type="ChEBI" id="CHEBI:15378"/>
        <dbReference type="ChEBI" id="CHEBI:30616"/>
        <dbReference type="ChEBI" id="CHEBI:43474"/>
        <dbReference type="ChEBI" id="CHEBI:48775"/>
        <dbReference type="ChEBI" id="CHEBI:456216"/>
        <dbReference type="EC" id="7.2.2.21"/>
    </reaction>
</comment>
<dbReference type="NCBIfam" id="TIGR01511">
    <property type="entry name" value="ATPase-IB1_Cu"/>
    <property type="match status" value="1"/>
</dbReference>
<evidence type="ECO:0000313" key="15">
    <source>
        <dbReference type="Proteomes" id="UP000181884"/>
    </source>
</evidence>
<comment type="subcellular location">
    <subcellularLocation>
        <location evidence="1">Cell membrane</location>
        <topology evidence="1">Multi-pass membrane protein</topology>
    </subcellularLocation>
</comment>
<dbReference type="InterPro" id="IPR001757">
    <property type="entry name" value="P_typ_ATPase"/>
</dbReference>
<keyword evidence="4 12" id="KW-0812">Transmembrane</keyword>
<organism evidence="14 15">
    <name type="scientific">Enterococcus canis</name>
    <dbReference type="NCBI Taxonomy" id="214095"/>
    <lineage>
        <taxon>Bacteria</taxon>
        <taxon>Bacillati</taxon>
        <taxon>Bacillota</taxon>
        <taxon>Bacilli</taxon>
        <taxon>Lactobacillales</taxon>
        <taxon>Enterococcaceae</taxon>
        <taxon>Enterococcus</taxon>
    </lineage>
</organism>
<keyword evidence="9 12" id="KW-0472">Membrane</keyword>
<dbReference type="GO" id="GO:0016887">
    <property type="term" value="F:ATP hydrolysis activity"/>
    <property type="evidence" value="ECO:0007669"/>
    <property type="project" value="InterPro"/>
</dbReference>
<dbReference type="Pfam" id="PF00122">
    <property type="entry name" value="E1-E2_ATPase"/>
    <property type="match status" value="1"/>
</dbReference>
<comment type="similarity">
    <text evidence="2 12">Belongs to the cation transport ATPase (P-type) (TC 3.A.3) family. Type IB subfamily.</text>
</comment>
<dbReference type="Gene3D" id="3.40.50.1000">
    <property type="entry name" value="HAD superfamily/HAD-like"/>
    <property type="match status" value="1"/>
</dbReference>
<evidence type="ECO:0000256" key="8">
    <source>
        <dbReference type="ARBA" id="ARBA00023065"/>
    </source>
</evidence>
<evidence type="ECO:0000313" key="14">
    <source>
        <dbReference type="EMBL" id="OJG18004.1"/>
    </source>
</evidence>
<keyword evidence="5 12" id="KW-0479">Metal-binding</keyword>
<accession>A0A1L8RE43</accession>
<protein>
    <recommendedName>
        <fullName evidence="10">Cd(2+)-exporting ATPase</fullName>
        <ecNumber evidence="10">7.2.2.21</ecNumber>
    </recommendedName>
</protein>
<evidence type="ECO:0000256" key="3">
    <source>
        <dbReference type="ARBA" id="ARBA00022539"/>
    </source>
</evidence>
<comment type="caution">
    <text evidence="14">The sequence shown here is derived from an EMBL/GenBank/DDBJ whole genome shotgun (WGS) entry which is preliminary data.</text>
</comment>
<dbReference type="AlphaFoldDB" id="A0A1L8RE43"/>
<evidence type="ECO:0000259" key="13">
    <source>
        <dbReference type="Pfam" id="PF00122"/>
    </source>
</evidence>
<dbReference type="PANTHER" id="PTHR48085">
    <property type="entry name" value="CADMIUM/ZINC-TRANSPORTING ATPASE HMA2-RELATED"/>
    <property type="match status" value="1"/>
</dbReference>
<keyword evidence="8" id="KW-0813">Transport</keyword>
<evidence type="ECO:0000256" key="12">
    <source>
        <dbReference type="RuleBase" id="RU362081"/>
    </source>
</evidence>
<dbReference type="CDD" id="cd02079">
    <property type="entry name" value="P-type_ATPase_HM"/>
    <property type="match status" value="1"/>
</dbReference>
<dbReference type="Pfam" id="PF00702">
    <property type="entry name" value="Hydrolase"/>
    <property type="match status" value="1"/>
</dbReference>
<dbReference type="GO" id="GO:0046872">
    <property type="term" value="F:metal ion binding"/>
    <property type="evidence" value="ECO:0007669"/>
    <property type="project" value="UniProtKB-KW"/>
</dbReference>
<dbReference type="SUPFAM" id="SSF81665">
    <property type="entry name" value="Calcium ATPase, transmembrane domain M"/>
    <property type="match status" value="1"/>
</dbReference>
<dbReference type="EC" id="7.2.2.21" evidence="10"/>
<evidence type="ECO:0000256" key="2">
    <source>
        <dbReference type="ARBA" id="ARBA00006024"/>
    </source>
</evidence>
<dbReference type="InterPro" id="IPR027256">
    <property type="entry name" value="P-typ_ATPase_IB"/>
</dbReference>
<dbReference type="InterPro" id="IPR018303">
    <property type="entry name" value="ATPase_P-typ_P_site"/>
</dbReference>
<dbReference type="Gene3D" id="3.40.1110.10">
    <property type="entry name" value="Calcium-transporting ATPase, cytoplasmic domain N"/>
    <property type="match status" value="1"/>
</dbReference>
<keyword evidence="7 12" id="KW-1133">Transmembrane helix</keyword>
<feature type="transmembrane region" description="Helical" evidence="12">
    <location>
        <begin position="37"/>
        <end position="57"/>
    </location>
</feature>
<dbReference type="STRING" id="214095.RU97_GL002077"/>
<gene>
    <name evidence="14" type="ORF">RU97_GL002077</name>
</gene>
<dbReference type="FunFam" id="2.70.150.10:FF:000002">
    <property type="entry name" value="Copper-transporting ATPase 1, putative"/>
    <property type="match status" value="1"/>
</dbReference>
<name>A0A1L8RE43_9ENTE</name>
<dbReference type="InterPro" id="IPR051014">
    <property type="entry name" value="Cation_Transport_ATPase_IB"/>
</dbReference>
<dbReference type="InterPro" id="IPR023299">
    <property type="entry name" value="ATPase_P-typ_cyto_dom_N"/>
</dbReference>
<keyword evidence="12" id="KW-0547">Nucleotide-binding</keyword>
<keyword evidence="8" id="KW-0406">Ion transport</keyword>
<evidence type="ECO:0000256" key="9">
    <source>
        <dbReference type="ARBA" id="ARBA00023136"/>
    </source>
</evidence>
<dbReference type="SUPFAM" id="SSF81653">
    <property type="entry name" value="Calcium ATPase, transduction domain A"/>
    <property type="match status" value="1"/>
</dbReference>
<dbReference type="RefSeq" id="WP_067393284.1">
    <property type="nucleotide sequence ID" value="NZ_JXKH01000005.1"/>
</dbReference>
<keyword evidence="3" id="KW-0104">Cadmium</keyword>
<feature type="transmembrane region" description="Helical" evidence="12">
    <location>
        <begin position="258"/>
        <end position="284"/>
    </location>
</feature>
<reference evidence="14 15" key="1">
    <citation type="submission" date="2014-12" db="EMBL/GenBank/DDBJ databases">
        <title>Draft genome sequences of 29 type strains of Enterococci.</title>
        <authorList>
            <person name="Zhong Z."/>
            <person name="Sun Z."/>
            <person name="Liu W."/>
            <person name="Zhang W."/>
            <person name="Zhang H."/>
        </authorList>
    </citation>
    <scope>NUCLEOTIDE SEQUENCE [LARGE SCALE GENOMIC DNA]</scope>
    <source>
        <strain evidence="14 15">DSM 17029</strain>
    </source>
</reference>
<feature type="transmembrane region" description="Helical" evidence="12">
    <location>
        <begin position="563"/>
        <end position="583"/>
    </location>
</feature>
<dbReference type="SUPFAM" id="SSF56784">
    <property type="entry name" value="HAD-like"/>
    <property type="match status" value="1"/>
</dbReference>
<feature type="domain" description="P-type ATPase A" evidence="13">
    <location>
        <begin position="118"/>
        <end position="218"/>
    </location>
</feature>
<dbReference type="InterPro" id="IPR008250">
    <property type="entry name" value="ATPase_P-typ_transduc_dom_A_sf"/>
</dbReference>
<evidence type="ECO:0000256" key="7">
    <source>
        <dbReference type="ARBA" id="ARBA00022989"/>
    </source>
</evidence>
<dbReference type="Proteomes" id="UP000181884">
    <property type="component" value="Unassembled WGS sequence"/>
</dbReference>
<dbReference type="InterPro" id="IPR023298">
    <property type="entry name" value="ATPase_P-typ_TM_dom_sf"/>
</dbReference>
<feature type="transmembrane region" description="Helical" evidence="12">
    <location>
        <begin position="234"/>
        <end position="252"/>
    </location>
</feature>
<keyword evidence="12" id="KW-0067">ATP-binding</keyword>
<evidence type="ECO:0000256" key="6">
    <source>
        <dbReference type="ARBA" id="ARBA00022967"/>
    </source>
</evidence>
<dbReference type="InterPro" id="IPR036412">
    <property type="entry name" value="HAD-like_sf"/>
</dbReference>
<dbReference type="NCBIfam" id="TIGR01525">
    <property type="entry name" value="ATPase-IB_hvy"/>
    <property type="match status" value="1"/>
</dbReference>
<dbReference type="SFLD" id="SFLDS00003">
    <property type="entry name" value="Haloacid_Dehalogenase"/>
    <property type="match status" value="1"/>
</dbReference>
<evidence type="ECO:0000256" key="5">
    <source>
        <dbReference type="ARBA" id="ARBA00022723"/>
    </source>
</evidence>
<keyword evidence="14" id="KW-0378">Hydrolase</keyword>
<feature type="transmembrane region" description="Helical" evidence="12">
    <location>
        <begin position="589"/>
        <end position="606"/>
    </location>
</feature>